<dbReference type="OrthoDB" id="7474198at2759"/>
<feature type="compositionally biased region" description="Low complexity" evidence="1">
    <location>
        <begin position="85"/>
        <end position="96"/>
    </location>
</feature>
<feature type="compositionally biased region" description="Polar residues" evidence="1">
    <location>
        <begin position="597"/>
        <end position="609"/>
    </location>
</feature>
<proteinExistence type="predicted"/>
<sequence>MTEFIKASSESADGLEDIPSDFFDDFSKEEFMEGLSVIDSWNDDCNNRNEDEPVEHEKRSHDKIEQTYTKRKESTSIDESKRSTSKVSVSKINSKSPLDSYIKPGSRRDPAKTNAAILRDKEVKVKKHLAKHLEAIAVADLCPPGTELDDLYQDENIMEKKKSPAIVEENLRRKSNPKEKYRLESVKRRSPRHRWSPYKSPHRSPQQSYYSNRSPHRDFRHSWRTTPRRYYRRPSPQRRSPRRSSPHHQPRWLHQSRSPICRHSYRSRSKSRERSFINTKRFSSNFPYEPYPSSGYGVPQPNNFAPIPNDYGQAMAYTDYSGFSGYTPAPLEPSGPVSIPTSEPLQILTPPTSLSTQINETQTPYDALEKLVAEGKISKEDYLKLTPNKGASAVIETKTKLEVLNDCNQAVNKLLKLLLPKHMIISSSRSRKLEYLEQRYSSPLKRQQHVEFLFTKSFDSRDSAQHNKRVLDSIISTLDLEKSVLRPLEKKKRISNMKEVAVQTTTTYCDVCAIRESTKYQDTATSMDLEEKKMFCSTVHTQVVEQDLLSSKTVFNPSGSSGGNSNISIAHLTPAQLVSQLAARAKTFKQHKPPQSPYNQQAAWRNSPSYDEMHQRNKNNNYQYHY</sequence>
<dbReference type="EnsemblMetazoa" id="XM_004928119.3">
    <property type="protein sequence ID" value="XP_004928176.1"/>
    <property type="gene ID" value="LOC101736235"/>
</dbReference>
<feature type="compositionally biased region" description="Basic and acidic residues" evidence="1">
    <location>
        <begin position="169"/>
        <end position="187"/>
    </location>
</feature>
<name>A0A8R1WL86_BOMMO</name>
<reference evidence="2" key="2">
    <citation type="submission" date="2022-06" db="UniProtKB">
        <authorList>
            <consortium name="EnsemblMetazoa"/>
        </authorList>
    </citation>
    <scope>IDENTIFICATION</scope>
    <source>
        <strain evidence="2">p50T (Dazao)</strain>
    </source>
</reference>
<accession>A0A8R1WL86</accession>
<evidence type="ECO:0000256" key="1">
    <source>
        <dbReference type="SAM" id="MobiDB-lite"/>
    </source>
</evidence>
<dbReference type="Proteomes" id="UP000005204">
    <property type="component" value="Unassembled WGS sequence"/>
</dbReference>
<feature type="region of interest" description="Disordered" evidence="1">
    <location>
        <begin position="159"/>
        <end position="274"/>
    </location>
</feature>
<dbReference type="GeneID" id="101736235"/>
<dbReference type="AlphaFoldDB" id="A0A8R1WL86"/>
<organism evidence="2 3">
    <name type="scientific">Bombyx mori</name>
    <name type="common">Silk moth</name>
    <dbReference type="NCBI Taxonomy" id="7091"/>
    <lineage>
        <taxon>Eukaryota</taxon>
        <taxon>Metazoa</taxon>
        <taxon>Ecdysozoa</taxon>
        <taxon>Arthropoda</taxon>
        <taxon>Hexapoda</taxon>
        <taxon>Insecta</taxon>
        <taxon>Pterygota</taxon>
        <taxon>Neoptera</taxon>
        <taxon>Endopterygota</taxon>
        <taxon>Lepidoptera</taxon>
        <taxon>Glossata</taxon>
        <taxon>Ditrysia</taxon>
        <taxon>Bombycoidea</taxon>
        <taxon>Bombycidae</taxon>
        <taxon>Bombycinae</taxon>
        <taxon>Bombyx</taxon>
    </lineage>
</organism>
<evidence type="ECO:0000313" key="2">
    <source>
        <dbReference type="EnsemblMetazoa" id="XP_004928176.1"/>
    </source>
</evidence>
<feature type="region of interest" description="Disordered" evidence="1">
    <location>
        <begin position="587"/>
        <end position="626"/>
    </location>
</feature>
<feature type="compositionally biased region" description="Basic residues" evidence="1">
    <location>
        <begin position="188"/>
        <end position="202"/>
    </location>
</feature>
<feature type="compositionally biased region" description="Polar residues" evidence="1">
    <location>
        <begin position="203"/>
        <end position="213"/>
    </location>
</feature>
<dbReference type="KEGG" id="bmor:101736235"/>
<feature type="region of interest" description="Disordered" evidence="1">
    <location>
        <begin position="40"/>
        <end position="115"/>
    </location>
</feature>
<feature type="compositionally biased region" description="Basic and acidic residues" evidence="1">
    <location>
        <begin position="45"/>
        <end position="82"/>
    </location>
</feature>
<dbReference type="RefSeq" id="XP_004928176.1">
    <property type="nucleotide sequence ID" value="XM_004928119.4"/>
</dbReference>
<feature type="compositionally biased region" description="Basic residues" evidence="1">
    <location>
        <begin position="222"/>
        <end position="251"/>
    </location>
</feature>
<keyword evidence="3" id="KW-1185">Reference proteome</keyword>
<reference evidence="3" key="1">
    <citation type="journal article" date="2008" name="Insect Biochem. Mol. Biol.">
        <title>The genome of a lepidopteran model insect, the silkworm Bombyx mori.</title>
        <authorList>
            <consortium name="International Silkworm Genome Consortium"/>
        </authorList>
    </citation>
    <scope>NUCLEOTIDE SEQUENCE [LARGE SCALE GENOMIC DNA]</scope>
    <source>
        <strain evidence="3">p50T</strain>
    </source>
</reference>
<evidence type="ECO:0000313" key="3">
    <source>
        <dbReference type="Proteomes" id="UP000005204"/>
    </source>
</evidence>
<protein>
    <submittedName>
        <fullName evidence="2">Uncharacterized protein</fullName>
    </submittedName>
</protein>